<accession>A0A966DUF2</accession>
<keyword evidence="2" id="KW-1185">Reference proteome</keyword>
<dbReference type="AlphaFoldDB" id="A0A966DUF2"/>
<protein>
    <submittedName>
        <fullName evidence="1">Uncharacterized protein</fullName>
    </submittedName>
</protein>
<comment type="caution">
    <text evidence="1">The sequence shown here is derived from an EMBL/GenBank/DDBJ whole genome shotgun (WGS) entry which is preliminary data.</text>
</comment>
<proteinExistence type="predicted"/>
<reference evidence="1" key="2">
    <citation type="submission" date="2020-10" db="EMBL/GenBank/DDBJ databases">
        <title>Mucilaginibacter sp. nov., isolated from soil.</title>
        <authorList>
            <person name="Jeon C.O."/>
        </authorList>
    </citation>
    <scope>NUCLEOTIDE SEQUENCE</scope>
    <source>
        <strain evidence="1">R11</strain>
    </source>
</reference>
<organism evidence="1 2">
    <name type="scientific">Mucilaginibacter agri</name>
    <dbReference type="NCBI Taxonomy" id="2695265"/>
    <lineage>
        <taxon>Bacteria</taxon>
        <taxon>Pseudomonadati</taxon>
        <taxon>Bacteroidota</taxon>
        <taxon>Sphingobacteriia</taxon>
        <taxon>Sphingobacteriales</taxon>
        <taxon>Sphingobacteriaceae</taxon>
        <taxon>Mucilaginibacter</taxon>
    </lineage>
</organism>
<reference evidence="1" key="1">
    <citation type="submission" date="2020-01" db="EMBL/GenBank/DDBJ databases">
        <authorList>
            <person name="Seo Y.L."/>
        </authorList>
    </citation>
    <scope>NUCLEOTIDE SEQUENCE</scope>
    <source>
        <strain evidence="1">R11</strain>
    </source>
</reference>
<dbReference type="Proteomes" id="UP000638732">
    <property type="component" value="Unassembled WGS sequence"/>
</dbReference>
<gene>
    <name evidence="1" type="ORF">GSY63_23290</name>
</gene>
<dbReference type="EMBL" id="WWEO01000045">
    <property type="protein sequence ID" value="NCD72308.1"/>
    <property type="molecule type" value="Genomic_DNA"/>
</dbReference>
<name>A0A966DUF2_9SPHI</name>
<evidence type="ECO:0000313" key="1">
    <source>
        <dbReference type="EMBL" id="NCD72308.1"/>
    </source>
</evidence>
<sequence>MEKQLDRVSDKDHNLLTVKVPIRLPYQTNWKNFERVDGEVTFKGNTYRYVKQKISNDTLILLCINYQEKNLLKKSSSDYYQKANDNSNNTSKTSLSLHLKQEYLSLNSFLLPGLNGVEHLFKAHTVPQDSPGYHRLVDSPPDFTTTLNC</sequence>
<dbReference type="RefSeq" id="WP_166588257.1">
    <property type="nucleotide sequence ID" value="NZ_WWEO01000045.1"/>
</dbReference>
<evidence type="ECO:0000313" key="2">
    <source>
        <dbReference type="Proteomes" id="UP000638732"/>
    </source>
</evidence>